<feature type="domain" description="LTD" evidence="2">
    <location>
        <begin position="15"/>
        <end position="156"/>
    </location>
</feature>
<dbReference type="Gene3D" id="2.150.10.10">
    <property type="entry name" value="Serralysin-like metalloprotease, C-terminal"/>
    <property type="match status" value="1"/>
</dbReference>
<dbReference type="PROSITE" id="PS00330">
    <property type="entry name" value="HEMOLYSIN_CALCIUM"/>
    <property type="match status" value="2"/>
</dbReference>
<dbReference type="GO" id="GO:0005509">
    <property type="term" value="F:calcium ion binding"/>
    <property type="evidence" value="ECO:0007669"/>
    <property type="project" value="InterPro"/>
</dbReference>
<dbReference type="OrthoDB" id="9800417at2"/>
<comment type="caution">
    <text evidence="3">The sequence shown here is derived from an EMBL/GenBank/DDBJ whole genome shotgun (WGS) entry which is preliminary data.</text>
</comment>
<proteinExistence type="predicted"/>
<evidence type="ECO:0000313" key="4">
    <source>
        <dbReference type="Proteomes" id="UP000295357"/>
    </source>
</evidence>
<dbReference type="CDD" id="cd10283">
    <property type="entry name" value="MnuA_DNase1-like"/>
    <property type="match status" value="1"/>
</dbReference>
<dbReference type="InterPro" id="IPR005135">
    <property type="entry name" value="Endo/exonuclease/phosphatase"/>
</dbReference>
<dbReference type="InterPro" id="IPR036691">
    <property type="entry name" value="Endo/exonu/phosph_ase_sf"/>
</dbReference>
<dbReference type="Pfam" id="PF00353">
    <property type="entry name" value="HemolysinCabind"/>
    <property type="match status" value="1"/>
</dbReference>
<keyword evidence="4" id="KW-1185">Reference proteome</keyword>
<dbReference type="InterPro" id="IPR001322">
    <property type="entry name" value="Lamin_tail_dom"/>
</dbReference>
<dbReference type="Gene3D" id="3.60.10.10">
    <property type="entry name" value="Endonuclease/exonuclease/phosphatase"/>
    <property type="match status" value="1"/>
</dbReference>
<dbReference type="Pfam" id="PF03372">
    <property type="entry name" value="Exo_endo_phos"/>
    <property type="match status" value="1"/>
</dbReference>
<feature type="signal peptide" evidence="1">
    <location>
        <begin position="1"/>
        <end position="21"/>
    </location>
</feature>
<dbReference type="AlphaFoldDB" id="A0A4R6N8B5"/>
<evidence type="ECO:0000259" key="2">
    <source>
        <dbReference type="PROSITE" id="PS51841"/>
    </source>
</evidence>
<protein>
    <recommendedName>
        <fullName evidence="2">LTD domain-containing protein</fullName>
    </recommendedName>
</protein>
<reference evidence="3 4" key="1">
    <citation type="submission" date="2019-03" db="EMBL/GenBank/DDBJ databases">
        <title>Genomic Encyclopedia of Type Strains, Phase IV (KMG-IV): sequencing the most valuable type-strain genomes for metagenomic binning, comparative biology and taxonomic classification.</title>
        <authorList>
            <person name="Goeker M."/>
        </authorList>
    </citation>
    <scope>NUCLEOTIDE SEQUENCE [LARGE SCALE GENOMIC DNA]</scope>
    <source>
        <strain evidence="3 4">DSM 25082</strain>
    </source>
</reference>
<dbReference type="CDD" id="cd04486">
    <property type="entry name" value="YhcR_OBF_like"/>
    <property type="match status" value="1"/>
</dbReference>
<dbReference type="InterPro" id="IPR018511">
    <property type="entry name" value="Hemolysin-typ_Ca-bd_CS"/>
</dbReference>
<dbReference type="SUPFAM" id="SSF74853">
    <property type="entry name" value="Lamin A/C globular tail domain"/>
    <property type="match status" value="1"/>
</dbReference>
<dbReference type="PRINTS" id="PR00313">
    <property type="entry name" value="CABNDNGRPT"/>
</dbReference>
<evidence type="ECO:0000313" key="3">
    <source>
        <dbReference type="EMBL" id="TDP11344.1"/>
    </source>
</evidence>
<dbReference type="PANTHER" id="PTHR42834:SF1">
    <property type="entry name" value="ENDONUCLEASE_EXONUCLEASE_PHOSPHATASE FAMILY PROTEIN (AFU_ORTHOLOGUE AFUA_3G09210)"/>
    <property type="match status" value="1"/>
</dbReference>
<organism evidence="3 4">
    <name type="scientific">Roseateles asaccharophilus</name>
    <dbReference type="NCBI Taxonomy" id="582607"/>
    <lineage>
        <taxon>Bacteria</taxon>
        <taxon>Pseudomonadati</taxon>
        <taxon>Pseudomonadota</taxon>
        <taxon>Betaproteobacteria</taxon>
        <taxon>Burkholderiales</taxon>
        <taxon>Sphaerotilaceae</taxon>
        <taxon>Roseateles</taxon>
    </lineage>
</organism>
<feature type="chain" id="PRO_5020739166" description="LTD domain-containing protein" evidence="1">
    <location>
        <begin position="22"/>
        <end position="942"/>
    </location>
</feature>
<dbReference type="SUPFAM" id="SSF51120">
    <property type="entry name" value="beta-Roll"/>
    <property type="match status" value="1"/>
</dbReference>
<dbReference type="Pfam" id="PF00932">
    <property type="entry name" value="LTD"/>
    <property type="match status" value="1"/>
</dbReference>
<dbReference type="Proteomes" id="UP000295357">
    <property type="component" value="Unassembled WGS sequence"/>
</dbReference>
<keyword evidence="1" id="KW-0732">Signal</keyword>
<dbReference type="PROSITE" id="PS51841">
    <property type="entry name" value="LTD"/>
    <property type="match status" value="1"/>
</dbReference>
<dbReference type="PANTHER" id="PTHR42834">
    <property type="entry name" value="ENDONUCLEASE/EXONUCLEASE/PHOSPHATASE FAMILY PROTEIN (AFU_ORTHOLOGUE AFUA_3G09210)"/>
    <property type="match status" value="1"/>
</dbReference>
<accession>A0A4R6N8B5</accession>
<dbReference type="SUPFAM" id="SSF56219">
    <property type="entry name" value="DNase I-like"/>
    <property type="match status" value="1"/>
</dbReference>
<dbReference type="RefSeq" id="WP_133603243.1">
    <property type="nucleotide sequence ID" value="NZ_JAUFPJ010000006.1"/>
</dbReference>
<dbReference type="InterPro" id="IPR047971">
    <property type="entry name" value="ExeM-like"/>
</dbReference>
<dbReference type="NCBIfam" id="NF033681">
    <property type="entry name" value="ExeM_NucH_DNase"/>
    <property type="match status" value="1"/>
</dbReference>
<dbReference type="InterPro" id="IPR001343">
    <property type="entry name" value="Hemolysn_Ca-bd"/>
</dbReference>
<dbReference type="InterPro" id="IPR036415">
    <property type="entry name" value="Lamin_tail_dom_sf"/>
</dbReference>
<gene>
    <name evidence="3" type="ORF">DFR39_103270</name>
</gene>
<dbReference type="EMBL" id="SNXE01000003">
    <property type="protein sequence ID" value="TDP11344.1"/>
    <property type="molecule type" value="Genomic_DNA"/>
</dbReference>
<sequence length="942" mass="96289">MKLKPLAFLLAAAFAAPGAMASANGVVISQVFGGGGNTGAVLKSDFIELFNAGSTAVNLKGWSLQYGSATGLIGGQASQIARISDVDLLLAPGRYLLVKGADGNAGSQSLPTPDVITTLTLGASDGKIALVSSTAALNSVDPKGAATLVDLVGYGSAGAFEGSGAAGKLSATTAAIRAGEGCTDKDDNKSDFSVGTPAPRNSVTAAITCSGNGGGGGDNPPPVGETLAIYQIQGGGKQSPHKSKTVTTTGIVTHVVANGFYMQDRLGDGDNATSDGIFVFTGAANSASVGQELRVTATVTEFVVAAGSADSQANPITQLNSPSALTVLSSGHAITPTEVDLLGLPAGGLEAYEGMLVTLKGPLTVQQNYFLGRFGQLTMAAGGRKQQPTNLHRPGSADALNLAAENARHMFILDDNSTAQNPDPTPYLGEGNTVRAGDTAAALTGVIDHGLATSSSTGAAMFKLQPTQPVTFERSNARTAAPAAVGGNYKVVSANVLNYFTTFADGNTVSGQSGQGCSLGSSVSKTNCRGANNLAEFQRQQTKLVASLSAINADVVGLMEIQNNGDVAVQNLVDALNAKLGANTYRVVPKGSLDTGDDAIRVALIYKPARLGLIGAAMSDTNAINNRPTFAQGFQAPNGQRFAVLVNHFKSKGSCPKDGSADDDRGDGQACWNDLRVKQAQRLREFVGQVQAAAGTQDALLLGDFNAYAKEDPIHTLTQDGFVIDQEGRFDPAAYSYVFDGLAGRLDHALATPTLSAKILGASSWHINADEPLIIDYNLEFKKPACATCGPDYYSATPYRSSDHDPVVLGLNLVKSVLGTAGRDTLVGTAGDDVIEGGAGADTLTGGAGRDQFVYGSALDGVDTITDFSPAEDMLLFTKLLQVSGVNSPDPLASGHITCTNSAAGALVGIDTDGSAGPLKTRTMAVLKGVSCAALSPANFKF</sequence>
<dbReference type="InterPro" id="IPR011049">
    <property type="entry name" value="Serralysin-like_metalloprot_C"/>
</dbReference>
<dbReference type="GO" id="GO:0003824">
    <property type="term" value="F:catalytic activity"/>
    <property type="evidence" value="ECO:0007669"/>
    <property type="project" value="InterPro"/>
</dbReference>
<evidence type="ECO:0000256" key="1">
    <source>
        <dbReference type="SAM" id="SignalP"/>
    </source>
</evidence>
<name>A0A4R6N8B5_9BURK</name>